<dbReference type="Pfam" id="PF03816">
    <property type="entry name" value="LytR_cpsA_psr"/>
    <property type="match status" value="1"/>
</dbReference>
<feature type="compositionally biased region" description="Polar residues" evidence="2">
    <location>
        <begin position="53"/>
        <end position="64"/>
    </location>
</feature>
<comment type="similarity">
    <text evidence="1">Belongs to the LytR/CpsA/Psr (LCP) family.</text>
</comment>
<feature type="compositionally biased region" description="Polar residues" evidence="2">
    <location>
        <begin position="141"/>
        <end position="151"/>
    </location>
</feature>
<evidence type="ECO:0000313" key="8">
    <source>
        <dbReference type="Proteomes" id="UP000283727"/>
    </source>
</evidence>
<reference evidence="7 8" key="1">
    <citation type="submission" date="2018-08" db="EMBL/GenBank/DDBJ databases">
        <title>A genome reference for cultivated species of the human gut microbiota.</title>
        <authorList>
            <person name="Zou Y."/>
            <person name="Xue W."/>
            <person name="Luo G."/>
        </authorList>
    </citation>
    <scope>NUCLEOTIDE SEQUENCE [LARGE SCALE GENOMIC DNA]</scope>
    <source>
        <strain evidence="7 8">AM12-10</strain>
    </source>
</reference>
<evidence type="ECO:0000256" key="1">
    <source>
        <dbReference type="ARBA" id="ARBA00006068"/>
    </source>
</evidence>
<dbReference type="PANTHER" id="PTHR33392:SF6">
    <property type="entry name" value="POLYISOPRENYL-TEICHOIC ACID--PEPTIDOGLYCAN TEICHOIC ACID TRANSFERASE TAGU"/>
    <property type="match status" value="1"/>
</dbReference>
<dbReference type="AlphaFoldDB" id="A0A0E2Z8J6"/>
<dbReference type="Proteomes" id="UP000283727">
    <property type="component" value="Unassembled WGS sequence"/>
</dbReference>
<evidence type="ECO:0000313" key="5">
    <source>
        <dbReference type="EMBL" id="KAB7487597.1"/>
    </source>
</evidence>
<evidence type="ECO:0000259" key="4">
    <source>
        <dbReference type="Pfam" id="PF03816"/>
    </source>
</evidence>
<feature type="compositionally biased region" description="Polar residues" evidence="2">
    <location>
        <begin position="1"/>
        <end position="11"/>
    </location>
</feature>
<dbReference type="PANTHER" id="PTHR33392">
    <property type="entry name" value="POLYISOPRENYL-TEICHOIC ACID--PEPTIDOGLYCAN TEICHOIC ACID TRANSFERASE TAGU"/>
    <property type="match status" value="1"/>
</dbReference>
<reference evidence="5 9" key="2">
    <citation type="journal article" date="2019" name="Nat. Med.">
        <title>A library of human gut bacterial isolates paired with longitudinal multiomics data enables mechanistic microbiome research.</title>
        <authorList>
            <person name="Poyet M."/>
            <person name="Groussin M."/>
            <person name="Gibbons S.M."/>
            <person name="Avila-Pacheco J."/>
            <person name="Jiang X."/>
            <person name="Kearney S.M."/>
            <person name="Perrotta A.R."/>
            <person name="Berdy B."/>
            <person name="Zhao S."/>
            <person name="Lieberman T.D."/>
            <person name="Swanson P.K."/>
            <person name="Smith M."/>
            <person name="Roesemann S."/>
            <person name="Alexander J.E."/>
            <person name="Rich S.A."/>
            <person name="Livny J."/>
            <person name="Vlamakis H."/>
            <person name="Clish C."/>
            <person name="Bullock K."/>
            <person name="Deik A."/>
            <person name="Scott J."/>
            <person name="Pierce K.A."/>
            <person name="Xavier R.J."/>
            <person name="Alm E.J."/>
        </authorList>
    </citation>
    <scope>NUCLEOTIDE SEQUENCE [LARGE SCALE GENOMIC DNA]</scope>
    <source>
        <strain evidence="5 9">BIOML-A13</strain>
    </source>
</reference>
<feature type="region of interest" description="Disordered" evidence="2">
    <location>
        <begin position="1"/>
        <end position="153"/>
    </location>
</feature>
<evidence type="ECO:0000256" key="2">
    <source>
        <dbReference type="SAM" id="MobiDB-lite"/>
    </source>
</evidence>
<accession>A0A0E2Z8J6</accession>
<evidence type="ECO:0000313" key="7">
    <source>
        <dbReference type="EMBL" id="RHJ24598.1"/>
    </source>
</evidence>
<dbReference type="NCBIfam" id="TIGR00350">
    <property type="entry name" value="lytR_cpsA_psr"/>
    <property type="match status" value="1"/>
</dbReference>
<proteinExistence type="inferred from homology"/>
<dbReference type="SMR" id="A0A0E2Z8J6"/>
<evidence type="ECO:0000256" key="3">
    <source>
        <dbReference type="SAM" id="Phobius"/>
    </source>
</evidence>
<dbReference type="InterPro" id="IPR050922">
    <property type="entry name" value="LytR/CpsA/Psr_CW_biosynth"/>
</dbReference>
<evidence type="ECO:0000313" key="6">
    <source>
        <dbReference type="EMBL" id="NGG36079.1"/>
    </source>
</evidence>
<feature type="domain" description="Cell envelope-related transcriptional attenuator" evidence="4">
    <location>
        <begin position="250"/>
        <end position="391"/>
    </location>
</feature>
<feature type="transmembrane region" description="Helical" evidence="3">
    <location>
        <begin position="186"/>
        <end position="209"/>
    </location>
</feature>
<dbReference type="EMBL" id="JAAJBJ010000002">
    <property type="protein sequence ID" value="NGG36079.1"/>
    <property type="molecule type" value="Genomic_DNA"/>
</dbReference>
<keyword evidence="3" id="KW-1133">Transmembrane helix</keyword>
<protein>
    <submittedName>
        <fullName evidence="5">Transcriptional regulator</fullName>
    </submittedName>
</protein>
<dbReference type="Gene3D" id="3.40.630.190">
    <property type="entry name" value="LCP protein"/>
    <property type="match status" value="1"/>
</dbReference>
<dbReference type="Proteomes" id="UP000451386">
    <property type="component" value="Unassembled WGS sequence"/>
</dbReference>
<feature type="compositionally biased region" description="Low complexity" evidence="2">
    <location>
        <begin position="80"/>
        <end position="90"/>
    </location>
</feature>
<evidence type="ECO:0000313" key="10">
    <source>
        <dbReference type="Proteomes" id="UP000488776"/>
    </source>
</evidence>
<sequence length="491" mass="51681">MSEGNSGVSPQDNPPSFIPSGTRKRRPSGQVPRPSAAGEAVPGAGPQAGVPSRRQTSAGAQGAQSMPAAQDVIPSFTPNSSRRVSGSTRRSASEQDARLQPVSPMQDAASAARRQPRRAAGSTHTISNQPRPGEGAGAQSMFASAQRQGPQSPYGYGMPAAQGGGRGMSGRPAATAMRRKRPVGRIVASVLAALLVVIMLVTFGLWNWVDGHLDKQPWLSDKANTSGTSWLILGSDQRTGEEAKTITGFRTDTILVLTKPNSGTRSLISIPRDSLVQVNGTYMKINAVAQLSGEKALVQQVETITGQKIDHVAQIKFNGLKDVVDALGGVDLCYDQTVNDALSNLNWTAGCHTADGATALAFSRMRYSDPKGDFGRAERQRQVIGAIAKKAMSGKTLTNIPKLNKTLKAALASITVDSKTNPYTLAQMVFAFRDATSDNGISGSVYWTNPGYNVSGVGSSVLLDDAKNLELFRELASGSHKPGAVGTLANQ</sequence>
<evidence type="ECO:0000313" key="9">
    <source>
        <dbReference type="Proteomes" id="UP000451386"/>
    </source>
</evidence>
<dbReference type="EMBL" id="QRLR01000001">
    <property type="protein sequence ID" value="RHJ24598.1"/>
    <property type="molecule type" value="Genomic_DNA"/>
</dbReference>
<organism evidence="5 9">
    <name type="scientific">Bifidobacterium bifidum</name>
    <dbReference type="NCBI Taxonomy" id="1681"/>
    <lineage>
        <taxon>Bacteria</taxon>
        <taxon>Bacillati</taxon>
        <taxon>Actinomycetota</taxon>
        <taxon>Actinomycetes</taxon>
        <taxon>Bifidobacteriales</taxon>
        <taxon>Bifidobacteriaceae</taxon>
        <taxon>Bifidobacterium</taxon>
    </lineage>
</organism>
<dbReference type="Proteomes" id="UP000488776">
    <property type="component" value="Unassembled WGS sequence"/>
</dbReference>
<keyword evidence="3" id="KW-0472">Membrane</keyword>
<reference evidence="6 10" key="3">
    <citation type="submission" date="2020-02" db="EMBL/GenBank/DDBJ databases">
        <title>Antibiotic susceptibility profiles of lactic acid bacteria isolated from the human vagina and genetic basis of atypical resistances.</title>
        <authorList>
            <person name="Sirichoat A."/>
            <person name="Florez A.B."/>
            <person name="Vazquez L."/>
            <person name="Buppasiri P."/>
            <person name="Panya M."/>
            <person name="Lulitanond V."/>
            <person name="Mayo B."/>
        </authorList>
    </citation>
    <scope>NUCLEOTIDE SEQUENCE [LARGE SCALE GENOMIC DNA]</scope>
    <source>
        <strain evidence="6 10">VA07-1AN</strain>
    </source>
</reference>
<gene>
    <name evidence="7" type="ORF">DW137_00565</name>
    <name evidence="6" type="ORF">G5T23_03295</name>
    <name evidence="5" type="ORF">GBA83_01705</name>
</gene>
<dbReference type="EMBL" id="WDOP01000001">
    <property type="protein sequence ID" value="KAB7487597.1"/>
    <property type="molecule type" value="Genomic_DNA"/>
</dbReference>
<name>A0A0E2Z8J6_BIFBI</name>
<comment type="caution">
    <text evidence="5">The sequence shown here is derived from an EMBL/GenBank/DDBJ whole genome shotgun (WGS) entry which is preliminary data.</text>
</comment>
<keyword evidence="3" id="KW-0812">Transmembrane</keyword>
<dbReference type="RefSeq" id="WP_013363359.1">
    <property type="nucleotide sequence ID" value="NZ_AP024712.1"/>
</dbReference>
<dbReference type="InterPro" id="IPR004474">
    <property type="entry name" value="LytR_CpsA_psr"/>
</dbReference>